<dbReference type="PRINTS" id="PR01040">
    <property type="entry name" value="TRNASYNTHTYR"/>
</dbReference>
<dbReference type="PROSITE" id="PS00178">
    <property type="entry name" value="AA_TRNA_LIGASE_I"/>
    <property type="match status" value="1"/>
</dbReference>
<dbReference type="Gene3D" id="3.10.290.10">
    <property type="entry name" value="RNA-binding S4 domain"/>
    <property type="match status" value="1"/>
</dbReference>
<organism evidence="11 12">
    <name type="scientific">Prevotella illustrans</name>
    <dbReference type="NCBI Taxonomy" id="2800387"/>
    <lineage>
        <taxon>Bacteria</taxon>
        <taxon>Pseudomonadati</taxon>
        <taxon>Bacteroidota</taxon>
        <taxon>Bacteroidia</taxon>
        <taxon>Bacteroidales</taxon>
        <taxon>Prevotellaceae</taxon>
        <taxon>Prevotella</taxon>
    </lineage>
</organism>
<comment type="function">
    <text evidence="8">Catalyzes the attachment of tyrosine to tRNA(Tyr) in a two-step reaction: tyrosine is first activated by ATP to form Tyr-AMP and then transferred to the acceptor end of tRNA(Tyr).</text>
</comment>
<evidence type="ECO:0000313" key="11">
    <source>
        <dbReference type="EMBL" id="MBO1363774.1"/>
    </source>
</evidence>
<feature type="binding site" evidence="8">
    <location>
        <position position="177"/>
    </location>
    <ligand>
        <name>L-tyrosine</name>
        <dbReference type="ChEBI" id="CHEBI:58315"/>
    </ligand>
</feature>
<evidence type="ECO:0000259" key="10">
    <source>
        <dbReference type="Pfam" id="PF22421"/>
    </source>
</evidence>
<dbReference type="SUPFAM" id="SSF52374">
    <property type="entry name" value="Nucleotidylyl transferase"/>
    <property type="match status" value="1"/>
</dbReference>
<protein>
    <recommendedName>
        <fullName evidence="8">Tyrosine--tRNA ligase</fullName>
        <ecNumber evidence="8">6.1.1.1</ecNumber>
    </recommendedName>
    <alternativeName>
        <fullName evidence="8">Tyrosyl-tRNA synthetase</fullName>
        <shortName evidence="8">TyrRS</shortName>
    </alternativeName>
</protein>
<comment type="subcellular location">
    <subcellularLocation>
        <location evidence="8">Cytoplasm</location>
    </subcellularLocation>
</comment>
<dbReference type="NCBIfam" id="TIGR00234">
    <property type="entry name" value="tyrS"/>
    <property type="match status" value="1"/>
</dbReference>
<evidence type="ECO:0000256" key="9">
    <source>
        <dbReference type="PROSITE-ProRule" id="PRU00182"/>
    </source>
</evidence>
<name>A0ABS3M6H8_9BACT</name>
<sequence length="432" mass="49027">MKNFVEELKWRGMLAQIMPGTEEFLQKNMVSAYLGTDPTADSLHIGHLCGIMMLRHLQRCGHKPFLLVGGATGMIGDPSGKSQERNLLDSATLYHNQEAIKKQVAKFLDFDGTEPNKAELVNNYDWMKDFTFLDFAREVGKHITVNYMMAKDSVKMRLNGEASDGLSFTEFTYQLLQGYDFLYQYQKYGVRLQLGGNDQWGNMTTGTELIRRTLGAEAEAYCLTCPLITKADGKKFGKTESGNIWLARNRTTPYAFYQFWLNVSDDDAERYIKIFTDLDKTTIDALVEEHRQDPGRRTLQKRLAEEITTMVHSKEDLDMAIAASNILFGKATKDSLARLDEATLNDVFKDVPHYELAKEDLGGQAVDLFCRDGWDIFPSKSEMRKLVKGGGVSLNKEKLAAFDRPVTVDDLIDGKYLLVQRGKKNYYLITVK</sequence>
<reference evidence="11 12" key="1">
    <citation type="submission" date="2021-01" db="EMBL/GenBank/DDBJ databases">
        <title>Prevotella A2931 sp. nov.</title>
        <authorList>
            <person name="Buhl M."/>
            <person name="Oberhettinger P."/>
        </authorList>
    </citation>
    <scope>NUCLEOTIDE SEQUENCE [LARGE SCALE GENOMIC DNA]</scope>
    <source>
        <strain evidence="11 12">A2931</strain>
    </source>
</reference>
<dbReference type="CDD" id="cd00805">
    <property type="entry name" value="TyrRS_core"/>
    <property type="match status" value="1"/>
</dbReference>
<evidence type="ECO:0000256" key="7">
    <source>
        <dbReference type="ARBA" id="ARBA00048248"/>
    </source>
</evidence>
<feature type="short sequence motif" description="'KMSKS' region" evidence="8">
    <location>
        <begin position="235"/>
        <end position="239"/>
    </location>
</feature>
<dbReference type="InterPro" id="IPR002305">
    <property type="entry name" value="aa-tRNA-synth_Ic"/>
</dbReference>
<evidence type="ECO:0000256" key="3">
    <source>
        <dbReference type="ARBA" id="ARBA00022840"/>
    </source>
</evidence>
<dbReference type="SUPFAM" id="SSF55174">
    <property type="entry name" value="Alpha-L RNA-binding motif"/>
    <property type="match status" value="1"/>
</dbReference>
<feature type="domain" description="Tyrosine--tRNA ligase SYY-like C-terminal" evidence="10">
    <location>
        <begin position="344"/>
        <end position="429"/>
    </location>
</feature>
<comment type="similarity">
    <text evidence="8">Belongs to the class-I aminoacyl-tRNA synthetase family. TyrS type 1 subfamily.</text>
</comment>
<dbReference type="InterPro" id="IPR054608">
    <property type="entry name" value="SYY-like_C"/>
</dbReference>
<dbReference type="Pfam" id="PF00579">
    <property type="entry name" value="tRNA-synt_1b"/>
    <property type="match status" value="1"/>
</dbReference>
<comment type="caution">
    <text evidence="11">The sequence shown here is derived from an EMBL/GenBank/DDBJ whole genome shotgun (WGS) entry which is preliminary data.</text>
</comment>
<keyword evidence="1 8" id="KW-0436">Ligase</keyword>
<dbReference type="PANTHER" id="PTHR11766">
    <property type="entry name" value="TYROSYL-TRNA SYNTHETASE"/>
    <property type="match status" value="1"/>
</dbReference>
<dbReference type="InterPro" id="IPR002307">
    <property type="entry name" value="Tyr-tRNA-ligase"/>
</dbReference>
<dbReference type="InterPro" id="IPR014729">
    <property type="entry name" value="Rossmann-like_a/b/a_fold"/>
</dbReference>
<evidence type="ECO:0000256" key="4">
    <source>
        <dbReference type="ARBA" id="ARBA00022884"/>
    </source>
</evidence>
<feature type="binding site" evidence="8">
    <location>
        <position position="238"/>
    </location>
    <ligand>
        <name>ATP</name>
        <dbReference type="ChEBI" id="CHEBI:30616"/>
    </ligand>
</feature>
<comment type="catalytic activity">
    <reaction evidence="7 8">
        <text>tRNA(Tyr) + L-tyrosine + ATP = L-tyrosyl-tRNA(Tyr) + AMP + diphosphate + H(+)</text>
        <dbReference type="Rhea" id="RHEA:10220"/>
        <dbReference type="Rhea" id="RHEA-COMP:9706"/>
        <dbReference type="Rhea" id="RHEA-COMP:9707"/>
        <dbReference type="ChEBI" id="CHEBI:15378"/>
        <dbReference type="ChEBI" id="CHEBI:30616"/>
        <dbReference type="ChEBI" id="CHEBI:33019"/>
        <dbReference type="ChEBI" id="CHEBI:58315"/>
        <dbReference type="ChEBI" id="CHEBI:78442"/>
        <dbReference type="ChEBI" id="CHEBI:78536"/>
        <dbReference type="ChEBI" id="CHEBI:456215"/>
        <dbReference type="EC" id="6.1.1.1"/>
    </reaction>
</comment>
<evidence type="ECO:0000313" key="12">
    <source>
        <dbReference type="Proteomes" id="UP000664265"/>
    </source>
</evidence>
<dbReference type="EC" id="6.1.1.1" evidence="8"/>
<evidence type="ECO:0000256" key="1">
    <source>
        <dbReference type="ARBA" id="ARBA00022598"/>
    </source>
</evidence>
<keyword evidence="3 8" id="KW-0067">ATP-binding</keyword>
<accession>A0ABS3M6H8</accession>
<keyword evidence="4 9" id="KW-0694">RNA-binding</keyword>
<keyword evidence="6 8" id="KW-0030">Aminoacyl-tRNA synthetase</keyword>
<dbReference type="EMBL" id="JAERMS010000026">
    <property type="protein sequence ID" value="MBO1363774.1"/>
    <property type="molecule type" value="Genomic_DNA"/>
</dbReference>
<dbReference type="CDD" id="cd00165">
    <property type="entry name" value="S4"/>
    <property type="match status" value="1"/>
</dbReference>
<dbReference type="Proteomes" id="UP000664265">
    <property type="component" value="Unassembled WGS sequence"/>
</dbReference>
<evidence type="ECO:0000256" key="2">
    <source>
        <dbReference type="ARBA" id="ARBA00022741"/>
    </source>
</evidence>
<dbReference type="Pfam" id="PF22421">
    <property type="entry name" value="SYY_C-terminal"/>
    <property type="match status" value="1"/>
</dbReference>
<dbReference type="InterPro" id="IPR036986">
    <property type="entry name" value="S4_RNA-bd_sf"/>
</dbReference>
<dbReference type="InterPro" id="IPR024088">
    <property type="entry name" value="Tyr-tRNA-ligase_bac-type"/>
</dbReference>
<dbReference type="InterPro" id="IPR001412">
    <property type="entry name" value="aa-tRNA-synth_I_CS"/>
</dbReference>
<dbReference type="PROSITE" id="PS50889">
    <property type="entry name" value="S4"/>
    <property type="match status" value="1"/>
</dbReference>
<keyword evidence="12" id="KW-1185">Reference proteome</keyword>
<dbReference type="Gene3D" id="1.10.240.10">
    <property type="entry name" value="Tyrosyl-Transfer RNA Synthetase"/>
    <property type="match status" value="1"/>
</dbReference>
<keyword evidence="8" id="KW-0963">Cytoplasm</keyword>
<gene>
    <name evidence="8" type="primary">tyrS</name>
    <name evidence="11" type="ORF">JHU38_08335</name>
</gene>
<evidence type="ECO:0000256" key="8">
    <source>
        <dbReference type="HAMAP-Rule" id="MF_02006"/>
    </source>
</evidence>
<evidence type="ECO:0000256" key="5">
    <source>
        <dbReference type="ARBA" id="ARBA00022917"/>
    </source>
</evidence>
<feature type="binding site" evidence="8">
    <location>
        <position position="173"/>
    </location>
    <ligand>
        <name>L-tyrosine</name>
        <dbReference type="ChEBI" id="CHEBI:58315"/>
    </ligand>
</feature>
<dbReference type="PANTHER" id="PTHR11766:SF0">
    <property type="entry name" value="TYROSINE--TRNA LIGASE, MITOCHONDRIAL"/>
    <property type="match status" value="1"/>
</dbReference>
<dbReference type="InterPro" id="IPR024107">
    <property type="entry name" value="Tyr-tRNA-ligase_bac_1"/>
</dbReference>
<keyword evidence="5 8" id="KW-0648">Protein biosynthesis</keyword>
<proteinExistence type="inferred from homology"/>
<feature type="binding site" evidence="8">
    <location>
        <position position="33"/>
    </location>
    <ligand>
        <name>L-tyrosine</name>
        <dbReference type="ChEBI" id="CHEBI:58315"/>
    </ligand>
</feature>
<feature type="short sequence motif" description="'HIGH' region" evidence="8">
    <location>
        <begin position="38"/>
        <end position="47"/>
    </location>
</feature>
<dbReference type="GO" id="GO:0004831">
    <property type="term" value="F:tyrosine-tRNA ligase activity"/>
    <property type="evidence" value="ECO:0007669"/>
    <property type="project" value="UniProtKB-EC"/>
</dbReference>
<comment type="subunit">
    <text evidence="8">Homodimer.</text>
</comment>
<dbReference type="RefSeq" id="WP_107581870.1">
    <property type="nucleotide sequence ID" value="NZ_JAERMS010000026.1"/>
</dbReference>
<keyword evidence="2 8" id="KW-0547">Nucleotide-binding</keyword>
<evidence type="ECO:0000256" key="6">
    <source>
        <dbReference type="ARBA" id="ARBA00023146"/>
    </source>
</evidence>
<dbReference type="HAMAP" id="MF_02006">
    <property type="entry name" value="Tyr_tRNA_synth_type1"/>
    <property type="match status" value="1"/>
</dbReference>
<dbReference type="Gene3D" id="3.40.50.620">
    <property type="entry name" value="HUPs"/>
    <property type="match status" value="1"/>
</dbReference>